<dbReference type="PANTHER" id="PTHR12396:SF50">
    <property type="entry name" value="ZINC FINGER, CW-TYPE, DNA-BINDING DOMAIN PROTEIN-RELATED"/>
    <property type="match status" value="1"/>
</dbReference>
<evidence type="ECO:0000256" key="3">
    <source>
        <dbReference type="ARBA" id="ARBA00022771"/>
    </source>
</evidence>
<evidence type="ECO:0000256" key="8">
    <source>
        <dbReference type="ARBA" id="ARBA00023242"/>
    </source>
</evidence>
<keyword evidence="13" id="KW-1185">Reference proteome</keyword>
<dbReference type="PROSITE" id="PS50982">
    <property type="entry name" value="MBD"/>
    <property type="match status" value="1"/>
</dbReference>
<feature type="domain" description="CW-type" evidence="11">
    <location>
        <begin position="138"/>
        <end position="197"/>
    </location>
</feature>
<dbReference type="Gene3D" id="3.30.40.100">
    <property type="match status" value="1"/>
</dbReference>
<gene>
    <name evidence="12" type="ORF">M8C21_000286</name>
</gene>
<evidence type="ECO:0000259" key="11">
    <source>
        <dbReference type="PROSITE" id="PS51050"/>
    </source>
</evidence>
<evidence type="ECO:0000313" key="13">
    <source>
        <dbReference type="Proteomes" id="UP001206925"/>
    </source>
</evidence>
<evidence type="ECO:0000256" key="2">
    <source>
        <dbReference type="ARBA" id="ARBA00022723"/>
    </source>
</evidence>
<feature type="domain" description="MBD" evidence="10">
    <location>
        <begin position="203"/>
        <end position="276"/>
    </location>
</feature>
<keyword evidence="7" id="KW-0804">Transcription</keyword>
<feature type="compositionally biased region" description="Basic and acidic residues" evidence="9">
    <location>
        <begin position="48"/>
        <end position="57"/>
    </location>
</feature>
<accession>A0AAD5C751</accession>
<dbReference type="PANTHER" id="PTHR12396">
    <property type="entry name" value="METHYL-CPG BINDING PROTEIN, MBD"/>
    <property type="match status" value="1"/>
</dbReference>
<sequence>MQSRSPKITIKMGGKRPEIAPLNVNGNHETMEKDQTTLEGPSVHSHRNHESLEKDQNALEGPSVPSRNDGKETDQNILDASLSEYTSEDEDKDKDTPLCDDFNKQIVLYDYSLNGTSEPVKTVKKHKSDKRVSFSRRPPEVGAFTVQCANCLKWRLIPDQEKYEVIREHITEQPFTCETTRQWNRDVSCDDPTDLEQDGTRIWAIDKPSIAQPPPGWKRLLRLRREGSSKFADVYYASPTGAKLRSLPDVVKYLKDHPEHAQGIRLERFSFQIPRPLKENYVKKRPKMAASTSPEYLEPSLAVPVQWAGPEKKLDVQLAEPLSWAGPMENNDGVPAYLKTPELDPVNRAAKKAKRYDINCL</sequence>
<keyword evidence="6" id="KW-0238">DNA-binding</keyword>
<dbReference type="Gene3D" id="3.30.890.10">
    <property type="entry name" value="Methyl-cpg-binding Protein 2, Chain A"/>
    <property type="match status" value="1"/>
</dbReference>
<evidence type="ECO:0000256" key="6">
    <source>
        <dbReference type="ARBA" id="ARBA00023125"/>
    </source>
</evidence>
<dbReference type="InterPro" id="IPR001739">
    <property type="entry name" value="Methyl_CpG_DNA-bd"/>
</dbReference>
<dbReference type="CDD" id="cd01396">
    <property type="entry name" value="MeCP2_MBD"/>
    <property type="match status" value="1"/>
</dbReference>
<dbReference type="SUPFAM" id="SSF54171">
    <property type="entry name" value="DNA-binding domain"/>
    <property type="match status" value="1"/>
</dbReference>
<dbReference type="SMART" id="SM00391">
    <property type="entry name" value="MBD"/>
    <property type="match status" value="1"/>
</dbReference>
<evidence type="ECO:0000256" key="7">
    <source>
        <dbReference type="ARBA" id="ARBA00023163"/>
    </source>
</evidence>
<protein>
    <submittedName>
        <fullName evidence="12">Uncharacterized protein</fullName>
    </submittedName>
</protein>
<reference evidence="12" key="1">
    <citation type="submission" date="2022-06" db="EMBL/GenBank/DDBJ databases">
        <title>Uncovering the hologenomic basis of an extraordinary plant invasion.</title>
        <authorList>
            <person name="Bieker V.C."/>
            <person name="Martin M.D."/>
            <person name="Gilbert T."/>
            <person name="Hodgins K."/>
            <person name="Battlay P."/>
            <person name="Petersen B."/>
            <person name="Wilson J."/>
        </authorList>
    </citation>
    <scope>NUCLEOTIDE SEQUENCE</scope>
    <source>
        <strain evidence="12">AA19_3_7</strain>
        <tissue evidence="12">Leaf</tissue>
    </source>
</reference>
<keyword evidence="2" id="KW-0479">Metal-binding</keyword>
<dbReference type="GO" id="GO:0005634">
    <property type="term" value="C:nucleus"/>
    <property type="evidence" value="ECO:0007669"/>
    <property type="project" value="UniProtKB-SubCell"/>
</dbReference>
<keyword evidence="4" id="KW-0862">Zinc</keyword>
<proteinExistence type="predicted"/>
<keyword evidence="3" id="KW-0863">Zinc-finger</keyword>
<dbReference type="InterPro" id="IPR016177">
    <property type="entry name" value="DNA-bd_dom_sf"/>
</dbReference>
<evidence type="ECO:0000313" key="12">
    <source>
        <dbReference type="EMBL" id="KAI7736124.1"/>
    </source>
</evidence>
<comment type="caution">
    <text evidence="12">The sequence shown here is derived from an EMBL/GenBank/DDBJ whole genome shotgun (WGS) entry which is preliminary data.</text>
</comment>
<dbReference type="GO" id="GO:0003677">
    <property type="term" value="F:DNA binding"/>
    <property type="evidence" value="ECO:0007669"/>
    <property type="project" value="UniProtKB-KW"/>
</dbReference>
<keyword evidence="8" id="KW-0539">Nucleus</keyword>
<dbReference type="EMBL" id="JAMZMK010009356">
    <property type="protein sequence ID" value="KAI7736124.1"/>
    <property type="molecule type" value="Genomic_DNA"/>
</dbReference>
<evidence type="ECO:0000256" key="1">
    <source>
        <dbReference type="ARBA" id="ARBA00004123"/>
    </source>
</evidence>
<dbReference type="AlphaFoldDB" id="A0AAD5C751"/>
<evidence type="ECO:0000256" key="9">
    <source>
        <dbReference type="SAM" id="MobiDB-lite"/>
    </source>
</evidence>
<organism evidence="12 13">
    <name type="scientific">Ambrosia artemisiifolia</name>
    <name type="common">Common ragweed</name>
    <dbReference type="NCBI Taxonomy" id="4212"/>
    <lineage>
        <taxon>Eukaryota</taxon>
        <taxon>Viridiplantae</taxon>
        <taxon>Streptophyta</taxon>
        <taxon>Embryophyta</taxon>
        <taxon>Tracheophyta</taxon>
        <taxon>Spermatophyta</taxon>
        <taxon>Magnoliopsida</taxon>
        <taxon>eudicotyledons</taxon>
        <taxon>Gunneridae</taxon>
        <taxon>Pentapetalae</taxon>
        <taxon>asterids</taxon>
        <taxon>campanulids</taxon>
        <taxon>Asterales</taxon>
        <taxon>Asteraceae</taxon>
        <taxon>Asteroideae</taxon>
        <taxon>Heliantheae alliance</taxon>
        <taxon>Heliantheae</taxon>
        <taxon>Ambrosia</taxon>
    </lineage>
</organism>
<dbReference type="Pfam" id="PF01429">
    <property type="entry name" value="MBD"/>
    <property type="match status" value="1"/>
</dbReference>
<dbReference type="GO" id="GO:0008270">
    <property type="term" value="F:zinc ion binding"/>
    <property type="evidence" value="ECO:0007669"/>
    <property type="project" value="UniProtKB-KW"/>
</dbReference>
<evidence type="ECO:0000256" key="4">
    <source>
        <dbReference type="ARBA" id="ARBA00022833"/>
    </source>
</evidence>
<keyword evidence="5" id="KW-0805">Transcription regulation</keyword>
<comment type="subcellular location">
    <subcellularLocation>
        <location evidence="1">Nucleus</location>
    </subcellularLocation>
</comment>
<dbReference type="Pfam" id="PF07496">
    <property type="entry name" value="zf-CW"/>
    <property type="match status" value="1"/>
</dbReference>
<dbReference type="InterPro" id="IPR011124">
    <property type="entry name" value="Znf_CW"/>
</dbReference>
<dbReference type="PROSITE" id="PS51050">
    <property type="entry name" value="ZF_CW"/>
    <property type="match status" value="1"/>
</dbReference>
<evidence type="ECO:0000259" key="10">
    <source>
        <dbReference type="PROSITE" id="PS50982"/>
    </source>
</evidence>
<name>A0AAD5C751_AMBAR</name>
<dbReference type="Proteomes" id="UP001206925">
    <property type="component" value="Unassembled WGS sequence"/>
</dbReference>
<evidence type="ECO:0000256" key="5">
    <source>
        <dbReference type="ARBA" id="ARBA00023015"/>
    </source>
</evidence>
<feature type="region of interest" description="Disordered" evidence="9">
    <location>
        <begin position="1"/>
        <end position="97"/>
    </location>
</feature>